<evidence type="ECO:0000313" key="11">
    <source>
        <dbReference type="Proteomes" id="UP000249390"/>
    </source>
</evidence>
<evidence type="ECO:0000256" key="2">
    <source>
        <dbReference type="ARBA" id="ARBA00007727"/>
    </source>
</evidence>
<proteinExistence type="inferred from homology"/>
<dbReference type="Pfam" id="PF14416">
    <property type="entry name" value="PMR5N"/>
    <property type="match status" value="1"/>
</dbReference>
<dbReference type="InterPro" id="IPR026057">
    <property type="entry name" value="TBL_C"/>
</dbReference>
<feature type="signal peptide" evidence="7">
    <location>
        <begin position="1"/>
        <end position="29"/>
    </location>
</feature>
<feature type="domain" description="Trichome birefringence-like C-terminal" evidence="8">
    <location>
        <begin position="109"/>
        <end position="377"/>
    </location>
</feature>
<evidence type="ECO:0000256" key="4">
    <source>
        <dbReference type="ARBA" id="ARBA00022968"/>
    </source>
</evidence>
<dbReference type="Proteomes" id="UP000249390">
    <property type="component" value="Unassembled WGS sequence"/>
</dbReference>
<keyword evidence="7" id="KW-0732">Signal</keyword>
<dbReference type="GO" id="GO:0005794">
    <property type="term" value="C:Golgi apparatus"/>
    <property type="evidence" value="ECO:0007669"/>
    <property type="project" value="TreeGrafter"/>
</dbReference>
<dbReference type="InterPro" id="IPR029962">
    <property type="entry name" value="TBL"/>
</dbReference>
<dbReference type="PANTHER" id="PTHR32285">
    <property type="entry name" value="PROTEIN TRICHOME BIREFRINGENCE-LIKE 9-RELATED"/>
    <property type="match status" value="1"/>
</dbReference>
<dbReference type="PANTHER" id="PTHR32285:SF14">
    <property type="entry name" value="PROTEIN PMR5"/>
    <property type="match status" value="1"/>
</dbReference>
<dbReference type="AlphaFoldDB" id="A0A328CVN6"/>
<evidence type="ECO:0000256" key="1">
    <source>
        <dbReference type="ARBA" id="ARBA00004167"/>
    </source>
</evidence>
<name>A0A328CVN6_9ASTE</name>
<evidence type="ECO:0000259" key="9">
    <source>
        <dbReference type="Pfam" id="PF14416"/>
    </source>
</evidence>
<accession>A0A328CVN6</accession>
<feature type="domain" description="Trichome birefringence-like N-terminal" evidence="9">
    <location>
        <begin position="56"/>
        <end position="103"/>
    </location>
</feature>
<evidence type="ECO:0000256" key="3">
    <source>
        <dbReference type="ARBA" id="ARBA00022692"/>
    </source>
</evidence>
<reference evidence="10 11" key="1">
    <citation type="submission" date="2018-06" db="EMBL/GenBank/DDBJ databases">
        <title>The Genome of Cuscuta australis (Dodder) Provides Insight into the Evolution of Plant Parasitism.</title>
        <authorList>
            <person name="Liu H."/>
        </authorList>
    </citation>
    <scope>NUCLEOTIDE SEQUENCE [LARGE SCALE GENOMIC DNA]</scope>
    <source>
        <strain evidence="11">cv. Yunnan</strain>
        <tissue evidence="10">Vines</tissue>
    </source>
</reference>
<comment type="subcellular location">
    <subcellularLocation>
        <location evidence="1">Membrane</location>
        <topology evidence="1">Single-pass membrane protein</topology>
    </subcellularLocation>
</comment>
<keyword evidence="4" id="KW-0735">Signal-anchor</keyword>
<protein>
    <submittedName>
        <fullName evidence="10">Uncharacterized protein</fullName>
    </submittedName>
</protein>
<keyword evidence="11" id="KW-1185">Reference proteome</keyword>
<gene>
    <name evidence="10" type="ORF">DM860_000039</name>
</gene>
<keyword evidence="5" id="KW-1133">Transmembrane helix</keyword>
<comment type="similarity">
    <text evidence="2">Belongs to the PC-esterase family. TBL subfamily.</text>
</comment>
<feature type="chain" id="PRO_5016234957" evidence="7">
    <location>
        <begin position="30"/>
        <end position="383"/>
    </location>
</feature>
<evidence type="ECO:0000259" key="8">
    <source>
        <dbReference type="Pfam" id="PF13839"/>
    </source>
</evidence>
<dbReference type="GO" id="GO:0016020">
    <property type="term" value="C:membrane"/>
    <property type="evidence" value="ECO:0007669"/>
    <property type="project" value="UniProtKB-SubCell"/>
</dbReference>
<evidence type="ECO:0000256" key="5">
    <source>
        <dbReference type="ARBA" id="ARBA00022989"/>
    </source>
</evidence>
<sequence length="383" mass="42839">MDLLHPHKVVQSSFPILWLLLSLHSSSMAATAFYLTRNSRTIHRIQQGGKPNVLPSCDVFSGSWVSDSSYPLYSSSDCPYIDSTFGCSRRPDADYLKYRWQPSAPSCQLPRFNGLEFLNRMAGKKVMFVGDSLSRNQWESLVCMISASVPKPQIQVAGGDPLSVANFPEYKVQISYYKAVYLVDIDMYQGKNYLKLDDIRGNGNSWGDADVLSFNTGHWYFHSRVTRGWDMVEYGVNQVNDVDGMEALERGLRTWASWVDHNVDRSRTKVFFQAISPTHYGADQWNIGPQTTTTESCVGQTGPSAAYPNTFPNPVEDVIEKVIKGMKNPPLLLNITGLSAMRKDAHPSIYGGKGESGGADCSHWCLPGLPDTWNLLFNYMLSL</sequence>
<dbReference type="Pfam" id="PF13839">
    <property type="entry name" value="PC-Esterase"/>
    <property type="match status" value="1"/>
</dbReference>
<dbReference type="GO" id="GO:0016413">
    <property type="term" value="F:O-acetyltransferase activity"/>
    <property type="evidence" value="ECO:0007669"/>
    <property type="project" value="InterPro"/>
</dbReference>
<evidence type="ECO:0000256" key="7">
    <source>
        <dbReference type="SAM" id="SignalP"/>
    </source>
</evidence>
<dbReference type="EMBL" id="NQVE01000215">
    <property type="protein sequence ID" value="RAL37345.1"/>
    <property type="molecule type" value="Genomic_DNA"/>
</dbReference>
<evidence type="ECO:0000256" key="6">
    <source>
        <dbReference type="ARBA" id="ARBA00023136"/>
    </source>
</evidence>
<keyword evidence="3" id="KW-0812">Transmembrane</keyword>
<comment type="caution">
    <text evidence="10">The sequence shown here is derived from an EMBL/GenBank/DDBJ whole genome shotgun (WGS) entry which is preliminary data.</text>
</comment>
<dbReference type="InterPro" id="IPR025846">
    <property type="entry name" value="TBL_N"/>
</dbReference>
<evidence type="ECO:0000313" key="10">
    <source>
        <dbReference type="EMBL" id="RAL37345.1"/>
    </source>
</evidence>
<keyword evidence="6" id="KW-0472">Membrane</keyword>
<organism evidence="10 11">
    <name type="scientific">Cuscuta australis</name>
    <dbReference type="NCBI Taxonomy" id="267555"/>
    <lineage>
        <taxon>Eukaryota</taxon>
        <taxon>Viridiplantae</taxon>
        <taxon>Streptophyta</taxon>
        <taxon>Embryophyta</taxon>
        <taxon>Tracheophyta</taxon>
        <taxon>Spermatophyta</taxon>
        <taxon>Magnoliopsida</taxon>
        <taxon>eudicotyledons</taxon>
        <taxon>Gunneridae</taxon>
        <taxon>Pentapetalae</taxon>
        <taxon>asterids</taxon>
        <taxon>lamiids</taxon>
        <taxon>Solanales</taxon>
        <taxon>Convolvulaceae</taxon>
        <taxon>Cuscuteae</taxon>
        <taxon>Cuscuta</taxon>
        <taxon>Cuscuta subgen. Grammica</taxon>
        <taxon>Cuscuta sect. Cleistogrammica</taxon>
    </lineage>
</organism>